<keyword evidence="12" id="KW-0143">Chaperone</keyword>
<name>A0A178JF14_9VIBR</name>
<dbReference type="GO" id="GO:0006457">
    <property type="term" value="P:protein folding"/>
    <property type="evidence" value="ECO:0007669"/>
    <property type="project" value="InterPro"/>
</dbReference>
<reference evidence="16" key="2">
    <citation type="submission" date="2022-11" db="EMBL/GenBank/DDBJ databases">
        <title>Role of the vibriolysin VemA secreted by the emergent pathogen Vibrio europaeus in the colonization of Manila clam mucus.</title>
        <authorList>
            <person name="Martinez C."/>
            <person name="Rodriguez S."/>
            <person name="Vences A."/>
            <person name="Barja J.L."/>
            <person name="Toranzo A.E."/>
            <person name="Dubert J."/>
        </authorList>
    </citation>
    <scope>NUCLEOTIDE SEQUENCE</scope>
    <source>
        <strain evidence="16">3454</strain>
    </source>
</reference>
<dbReference type="Proteomes" id="UP001150001">
    <property type="component" value="Unassembled WGS sequence"/>
</dbReference>
<evidence type="ECO:0000256" key="14">
    <source>
        <dbReference type="ARBA" id="ARBA00031542"/>
    </source>
</evidence>
<accession>A0A178JF14</accession>
<keyword evidence="8" id="KW-0442">Lipid degradation</keyword>
<evidence type="ECO:0000256" key="1">
    <source>
        <dbReference type="ARBA" id="ARBA00003280"/>
    </source>
</evidence>
<reference evidence="17 18" key="1">
    <citation type="submission" date="2016-03" db="EMBL/GenBank/DDBJ databases">
        <title>Draft genome sequence of the Vibrio tubiashii subs. europaeus.</title>
        <authorList>
            <person name="Spinard E."/>
            <person name="Dubert J."/>
            <person name="Nelson D.R."/>
            <person name="Barja J.L."/>
        </authorList>
    </citation>
    <scope>NUCLEOTIDE SEQUENCE [LARGE SCALE GENOMIC DNA]</scope>
    <source>
        <strain evidence="18">PP-638</strain>
        <strain evidence="17">PP2-638</strain>
    </source>
</reference>
<keyword evidence="10" id="KW-0443">Lipid metabolism</keyword>
<evidence type="ECO:0000256" key="2">
    <source>
        <dbReference type="ARBA" id="ARBA00004383"/>
    </source>
</evidence>
<dbReference type="AlphaFoldDB" id="A0A178JF14"/>
<organism evidence="17 18">
    <name type="scientific">Vibrio europaeus</name>
    <dbReference type="NCBI Taxonomy" id="300876"/>
    <lineage>
        <taxon>Bacteria</taxon>
        <taxon>Pseudomonadati</taxon>
        <taxon>Pseudomonadota</taxon>
        <taxon>Gammaproteobacteria</taxon>
        <taxon>Vibrionales</taxon>
        <taxon>Vibrionaceae</taxon>
        <taxon>Vibrio</taxon>
        <taxon>Vibrio oreintalis group</taxon>
    </lineage>
</organism>
<dbReference type="OrthoDB" id="5812603at2"/>
<dbReference type="GO" id="GO:0016042">
    <property type="term" value="P:lipid catabolic process"/>
    <property type="evidence" value="ECO:0007669"/>
    <property type="project" value="UniProtKB-KW"/>
</dbReference>
<comment type="subcellular location">
    <subcellularLocation>
        <location evidence="2">Cell inner membrane</location>
        <topology evidence="2">Single-pass membrane protein</topology>
        <orientation evidence="2">Periplasmic side</orientation>
    </subcellularLocation>
</comment>
<evidence type="ECO:0000256" key="4">
    <source>
        <dbReference type="ARBA" id="ARBA00019692"/>
    </source>
</evidence>
<dbReference type="GO" id="GO:0005886">
    <property type="term" value="C:plasma membrane"/>
    <property type="evidence" value="ECO:0007669"/>
    <property type="project" value="UniProtKB-SubCell"/>
</dbReference>
<keyword evidence="19" id="KW-1185">Reference proteome</keyword>
<evidence type="ECO:0000256" key="11">
    <source>
        <dbReference type="ARBA" id="ARBA00023136"/>
    </source>
</evidence>
<dbReference type="InterPro" id="IPR004961">
    <property type="entry name" value="Lipase_chaperone"/>
</dbReference>
<evidence type="ECO:0000256" key="5">
    <source>
        <dbReference type="ARBA" id="ARBA00022475"/>
    </source>
</evidence>
<evidence type="ECO:0000256" key="12">
    <source>
        <dbReference type="ARBA" id="ARBA00023186"/>
    </source>
</evidence>
<keyword evidence="5" id="KW-1003">Cell membrane</keyword>
<proteinExistence type="inferred from homology"/>
<evidence type="ECO:0000313" key="17">
    <source>
        <dbReference type="EMBL" id="OAN00079.1"/>
    </source>
</evidence>
<protein>
    <recommendedName>
        <fullName evidence="4">Lipase chaperone</fullName>
    </recommendedName>
    <alternativeName>
        <fullName evidence="15">Lipase foldase</fullName>
    </alternativeName>
    <alternativeName>
        <fullName evidence="13">Lipase helper protein</fullName>
    </alternativeName>
    <alternativeName>
        <fullName evidence="14">Lipase modulator</fullName>
    </alternativeName>
</protein>
<gene>
    <name evidence="17" type="ORF">AZ468_02840</name>
    <name evidence="16" type="ORF">OPW20_01120</name>
</gene>
<keyword evidence="9" id="KW-1133">Transmembrane helix</keyword>
<dbReference type="EMBL" id="LUAX01000001">
    <property type="protein sequence ID" value="OAN00079.1"/>
    <property type="molecule type" value="Genomic_DNA"/>
</dbReference>
<evidence type="ECO:0000256" key="8">
    <source>
        <dbReference type="ARBA" id="ARBA00022963"/>
    </source>
</evidence>
<evidence type="ECO:0000256" key="15">
    <source>
        <dbReference type="ARBA" id="ARBA00033028"/>
    </source>
</evidence>
<dbReference type="SUPFAM" id="SSF158855">
    <property type="entry name" value="Lipase chaperone-like"/>
    <property type="match status" value="1"/>
</dbReference>
<comment type="similarity">
    <text evidence="3">Belongs to the lipase chaperone family.</text>
</comment>
<keyword evidence="7" id="KW-0812">Transmembrane</keyword>
<evidence type="ECO:0000256" key="6">
    <source>
        <dbReference type="ARBA" id="ARBA00022519"/>
    </source>
</evidence>
<dbReference type="EMBL" id="JAPFIT010000008">
    <property type="protein sequence ID" value="MDC5738641.1"/>
    <property type="molecule type" value="Genomic_DNA"/>
</dbReference>
<evidence type="ECO:0000256" key="7">
    <source>
        <dbReference type="ARBA" id="ARBA00022692"/>
    </source>
</evidence>
<dbReference type="Pfam" id="PF03280">
    <property type="entry name" value="Lipase_chap"/>
    <property type="match status" value="1"/>
</dbReference>
<comment type="function">
    <text evidence="1">May be involved in the folding of the extracellular lipase during its passage through the periplasm.</text>
</comment>
<evidence type="ECO:0000256" key="13">
    <source>
        <dbReference type="ARBA" id="ARBA00030948"/>
    </source>
</evidence>
<evidence type="ECO:0000256" key="9">
    <source>
        <dbReference type="ARBA" id="ARBA00022989"/>
    </source>
</evidence>
<keyword evidence="6" id="KW-0997">Cell inner membrane</keyword>
<comment type="caution">
    <text evidence="17">The sequence shown here is derived from an EMBL/GenBank/DDBJ whole genome shotgun (WGS) entry which is preliminary data.</text>
</comment>
<dbReference type="GO" id="GO:0051082">
    <property type="term" value="F:unfolded protein binding"/>
    <property type="evidence" value="ECO:0007669"/>
    <property type="project" value="InterPro"/>
</dbReference>
<dbReference type="GeneID" id="78074616"/>
<evidence type="ECO:0000313" key="19">
    <source>
        <dbReference type="Proteomes" id="UP001150001"/>
    </source>
</evidence>
<dbReference type="Proteomes" id="UP000094761">
    <property type="component" value="Unassembled WGS sequence"/>
</dbReference>
<keyword evidence="11" id="KW-0472">Membrane</keyword>
<evidence type="ECO:0000256" key="10">
    <source>
        <dbReference type="ARBA" id="ARBA00023098"/>
    </source>
</evidence>
<evidence type="ECO:0000313" key="16">
    <source>
        <dbReference type="EMBL" id="MDC5738641.1"/>
    </source>
</evidence>
<evidence type="ECO:0000256" key="3">
    <source>
        <dbReference type="ARBA" id="ARBA00010358"/>
    </source>
</evidence>
<dbReference type="RefSeq" id="WP_069666034.1">
    <property type="nucleotide sequence ID" value="NZ_JAPFIM010000008.1"/>
</dbReference>
<sequence>MKKTVLITISVITSIGLGAVLYLSERQLETPAPLLSQADVEIDTTTPKHFFDFSLSSLGEQSLDDIKKKVNKRASTESKLSNEEVLFATYLEYKEALAELEPLQATQLTALDLEQLHVQILTLQSRYFSEQEIKLLFEEENLMRQLAINKARITENDLDTEQKKSLLEEQLNDMPSYIQAAEKNNLLVVELDSVSKLDGQDKYIARSELVGEDGAKRLAELDQQRDNFQATLDSYLESRDELLTSDSLSEQDKKLQIAQLREKSFDSTQLRRVEALERIHDQSR</sequence>
<evidence type="ECO:0000313" key="18">
    <source>
        <dbReference type="Proteomes" id="UP000094761"/>
    </source>
</evidence>